<dbReference type="AlphaFoldDB" id="A0A0M9A2I5"/>
<sequence>MQDSDVINKNHYALRQSLNFAQMQKETKESMYNSIEIRNLTLQGRKQNVNDLKGPRPRQKT</sequence>
<protein>
    <submittedName>
        <fullName evidence="1">Uncharacterized protein</fullName>
    </submittedName>
</protein>
<gene>
    <name evidence="1" type="ORF">WN51_12317</name>
</gene>
<accession>A0A0M9A2I5</accession>
<proteinExistence type="predicted"/>
<organism evidence="1 2">
    <name type="scientific">Melipona quadrifasciata</name>
    <dbReference type="NCBI Taxonomy" id="166423"/>
    <lineage>
        <taxon>Eukaryota</taxon>
        <taxon>Metazoa</taxon>
        <taxon>Ecdysozoa</taxon>
        <taxon>Arthropoda</taxon>
        <taxon>Hexapoda</taxon>
        <taxon>Insecta</taxon>
        <taxon>Pterygota</taxon>
        <taxon>Neoptera</taxon>
        <taxon>Endopterygota</taxon>
        <taxon>Hymenoptera</taxon>
        <taxon>Apocrita</taxon>
        <taxon>Aculeata</taxon>
        <taxon>Apoidea</taxon>
        <taxon>Anthophila</taxon>
        <taxon>Apidae</taxon>
        <taxon>Melipona</taxon>
    </lineage>
</organism>
<evidence type="ECO:0000313" key="2">
    <source>
        <dbReference type="Proteomes" id="UP000053105"/>
    </source>
</evidence>
<keyword evidence="2" id="KW-1185">Reference proteome</keyword>
<reference evidence="1 2" key="1">
    <citation type="submission" date="2015-07" db="EMBL/GenBank/DDBJ databases">
        <title>The genome of Melipona quadrifasciata.</title>
        <authorList>
            <person name="Pan H."/>
            <person name="Kapheim K."/>
        </authorList>
    </citation>
    <scope>NUCLEOTIDE SEQUENCE [LARGE SCALE GENOMIC DNA]</scope>
    <source>
        <strain evidence="1">0111107301</strain>
        <tissue evidence="1">Whole body</tissue>
    </source>
</reference>
<dbReference type="EMBL" id="KQ435756">
    <property type="protein sequence ID" value="KOX75887.1"/>
    <property type="molecule type" value="Genomic_DNA"/>
</dbReference>
<name>A0A0M9A2I5_9HYME</name>
<dbReference type="Proteomes" id="UP000053105">
    <property type="component" value="Unassembled WGS sequence"/>
</dbReference>
<evidence type="ECO:0000313" key="1">
    <source>
        <dbReference type="EMBL" id="KOX75887.1"/>
    </source>
</evidence>